<dbReference type="FunFam" id="3.80.10.10:FF:000041">
    <property type="entry name" value="LRR receptor-like serine/threonine-protein kinase ERECTA"/>
    <property type="match status" value="2"/>
</dbReference>
<evidence type="ECO:0000256" key="2">
    <source>
        <dbReference type="ARBA" id="ARBA00022475"/>
    </source>
</evidence>
<evidence type="ECO:0008006" key="9">
    <source>
        <dbReference type="Google" id="ProtNLM"/>
    </source>
</evidence>
<evidence type="ECO:0000256" key="4">
    <source>
        <dbReference type="ARBA" id="ARBA00022729"/>
    </source>
</evidence>
<dbReference type="SUPFAM" id="SSF52047">
    <property type="entry name" value="RNI-like"/>
    <property type="match status" value="1"/>
</dbReference>
<keyword evidence="2" id="KW-0472">Membrane</keyword>
<dbReference type="PANTHER" id="PTHR48060:SF21">
    <property type="entry name" value="L DOMAIN-LIKE PROTEIN"/>
    <property type="match status" value="1"/>
</dbReference>
<dbReference type="PROSITE" id="PS51450">
    <property type="entry name" value="LRR"/>
    <property type="match status" value="1"/>
</dbReference>
<evidence type="ECO:0000256" key="3">
    <source>
        <dbReference type="ARBA" id="ARBA00022614"/>
    </source>
</evidence>
<dbReference type="OrthoDB" id="676979at2759"/>
<accession>K0RX28</accession>
<dbReference type="OMA" id="NPNFCTW"/>
<dbReference type="Pfam" id="PF00560">
    <property type="entry name" value="LRR_1"/>
    <property type="match status" value="4"/>
</dbReference>
<sequence length="1114" mass="121062">MPSVMPSLVMATLAMCAFLARPTSALDDKQVLSHFYSNADGPNWTRGWDTDEDDVCSESYPGVSCDSNGHVSEIDLSDNNLSGSISPHVYTLKGLTRLDVSKNRITNAGWNRIEVVENMGNSVSDSIEVIKLTDNLVNSVEGLGKLNASLKELHMTYNNLKGTMPSEFFELPKLEVLAMSENALDGTIDTRIGKMDSLLELYCYGNKITGTIPGEIGELNKIQLVTFAENQLTGPLPDEIRHMGNLRTFSVHNNDAGTGSHTGPLPKFDRHPFLNEIYLDGNAFTGTIPVDFLRRLNTTNDDAITVGLKNNQLTGTVPESFLKFKNLQLDVTGNSISGFGGDMCDEQDSRDISSWMGGKVELFGCDAILCPDGYYTDTGRQESEDVKCKVCDAGTDGKMGATDCESDTVTTSEELQILAEFYLALGGKKWDEGSGWEEMSDIENPADVTLPTFTDNGVDGCKFQGVSCQDGSVVGISLPNNGLEGIVPDSFWTLPKLAEVDLSGNEVQLDRDYGFGNIGDAKSLVKADLSSNDIQSFNGIGAATSLKELYLDDSYFFGPMADELFDLAGLRVLHMQFSGVKGSIPEKLGQLQEMKNLNLYGNEMVGSIPAVIGELPILWHLDLSENDFTGELPVAAFAKLKKLAKFHIHQTGRGGAGITGKLPSFAENTELHLLDLSSNTMTGTIPTDFLSGVKGDRFEMEVDISFNGFTGTVPAELNRFSKMKLTAIRTEITKVDEALCEMRDWWNGEVGLVADSDRDESGCDAILCPKGTYNKFGRAKSGPGGRCLDCKGGEYAGQTTCDGTEDTDDNVDYNKDKKILDKLYVETGGKNWTGADAWGRGGAVCTYEGVTCVTNDGTNGNEDVKSVNLTGFGLVNTIPSEIWQLSSLESVYFSDNVVDLSFEDISQAKKIKHIAISSADVHSLKGISGAPETLKTLRLQRNKLDSIDELYEVKSLTHLNLGFSSIDGTLSTKIGQLSNLVHLKMEQNKLTGTIPTEISKLQSLELLTLSGNSMSGTVPEELDQIATLTELYLDSQQEFGGFSGPVPAFSTAQLKTLDLSRNSLTGSIPNNFYEAVRNSRDHDVYAYDTIDLSSNQITGDIPENFDDFVGIFIK</sequence>
<name>K0RX28_THAOC</name>
<organism evidence="7 8">
    <name type="scientific">Thalassiosira oceanica</name>
    <name type="common">Marine diatom</name>
    <dbReference type="NCBI Taxonomy" id="159749"/>
    <lineage>
        <taxon>Eukaryota</taxon>
        <taxon>Sar</taxon>
        <taxon>Stramenopiles</taxon>
        <taxon>Ochrophyta</taxon>
        <taxon>Bacillariophyta</taxon>
        <taxon>Coscinodiscophyceae</taxon>
        <taxon>Thalassiosirophycidae</taxon>
        <taxon>Thalassiosirales</taxon>
        <taxon>Thalassiosiraceae</taxon>
        <taxon>Thalassiosira</taxon>
    </lineage>
</organism>
<reference evidence="7 8" key="1">
    <citation type="journal article" date="2012" name="Genome Biol.">
        <title>Genome and low-iron response of an oceanic diatom adapted to chronic iron limitation.</title>
        <authorList>
            <person name="Lommer M."/>
            <person name="Specht M."/>
            <person name="Roy A.S."/>
            <person name="Kraemer L."/>
            <person name="Andreson R."/>
            <person name="Gutowska M.A."/>
            <person name="Wolf J."/>
            <person name="Bergner S.V."/>
            <person name="Schilhabel M.B."/>
            <person name="Klostermeier U.C."/>
            <person name="Beiko R.G."/>
            <person name="Rosenstiel P."/>
            <person name="Hippler M."/>
            <person name="Laroche J."/>
        </authorList>
    </citation>
    <scope>NUCLEOTIDE SEQUENCE [LARGE SCALE GENOMIC DNA]</scope>
    <source>
        <strain evidence="7 8">CCMP1005</strain>
    </source>
</reference>
<evidence type="ECO:0000313" key="8">
    <source>
        <dbReference type="Proteomes" id="UP000266841"/>
    </source>
</evidence>
<dbReference type="AlphaFoldDB" id="K0RX28"/>
<dbReference type="InterPro" id="IPR001611">
    <property type="entry name" value="Leu-rich_rpt"/>
</dbReference>
<evidence type="ECO:0000256" key="6">
    <source>
        <dbReference type="SAM" id="SignalP"/>
    </source>
</evidence>
<proteinExistence type="predicted"/>
<dbReference type="EMBL" id="AGNL01037817">
    <property type="protein sequence ID" value="EJK53416.1"/>
    <property type="molecule type" value="Genomic_DNA"/>
</dbReference>
<keyword evidence="5" id="KW-0677">Repeat</keyword>
<keyword evidence="8" id="KW-1185">Reference proteome</keyword>
<evidence type="ECO:0000256" key="1">
    <source>
        <dbReference type="ARBA" id="ARBA00004236"/>
    </source>
</evidence>
<evidence type="ECO:0000256" key="5">
    <source>
        <dbReference type="ARBA" id="ARBA00022737"/>
    </source>
</evidence>
<gene>
    <name evidence="7" type="ORF">THAOC_27157</name>
</gene>
<feature type="signal peptide" evidence="6">
    <location>
        <begin position="1"/>
        <end position="25"/>
    </location>
</feature>
<dbReference type="FunFam" id="3.80.10.10:FF:000383">
    <property type="entry name" value="Leucine-rich repeat receptor protein kinase EMS1"/>
    <property type="match status" value="1"/>
</dbReference>
<evidence type="ECO:0000313" key="7">
    <source>
        <dbReference type="EMBL" id="EJK53416.1"/>
    </source>
</evidence>
<dbReference type="eggNOG" id="KOG0619">
    <property type="taxonomic scope" value="Eukaryota"/>
</dbReference>
<dbReference type="InterPro" id="IPR053211">
    <property type="entry name" value="DNA_repair-toleration"/>
</dbReference>
<feature type="chain" id="PRO_5003836611" description="Leucine-rich repeat-containing N-terminal plant-type domain-containing protein" evidence="6">
    <location>
        <begin position="26"/>
        <end position="1114"/>
    </location>
</feature>
<dbReference type="GO" id="GO:0005886">
    <property type="term" value="C:plasma membrane"/>
    <property type="evidence" value="ECO:0007669"/>
    <property type="project" value="UniProtKB-SubCell"/>
</dbReference>
<dbReference type="SUPFAM" id="SSF52058">
    <property type="entry name" value="L domain-like"/>
    <property type="match status" value="2"/>
</dbReference>
<protein>
    <recommendedName>
        <fullName evidence="9">Leucine-rich repeat-containing N-terminal plant-type domain-containing protein</fullName>
    </recommendedName>
</protein>
<comment type="caution">
    <text evidence="7">The sequence shown here is derived from an EMBL/GenBank/DDBJ whole genome shotgun (WGS) entry which is preliminary data.</text>
</comment>
<dbReference type="PANTHER" id="PTHR48060">
    <property type="entry name" value="DNA DAMAGE-REPAIR/TOLERATION PROTEIN DRT100"/>
    <property type="match status" value="1"/>
</dbReference>
<comment type="subcellular location">
    <subcellularLocation>
        <location evidence="1">Cell membrane</location>
    </subcellularLocation>
</comment>
<dbReference type="Gene3D" id="3.80.10.10">
    <property type="entry name" value="Ribonuclease Inhibitor"/>
    <property type="match status" value="3"/>
</dbReference>
<keyword evidence="3" id="KW-0433">Leucine-rich repeat</keyword>
<dbReference type="Proteomes" id="UP000266841">
    <property type="component" value="Unassembled WGS sequence"/>
</dbReference>
<keyword evidence="2" id="KW-1003">Cell membrane</keyword>
<dbReference type="InterPro" id="IPR032675">
    <property type="entry name" value="LRR_dom_sf"/>
</dbReference>
<keyword evidence="4 6" id="KW-0732">Signal</keyword>